<dbReference type="PANTHER" id="PTHR36694:SF11">
    <property type="entry name" value="LP21121P-RELATED"/>
    <property type="match status" value="1"/>
</dbReference>
<dbReference type="EMBL" id="CAXLJM020000034">
    <property type="protein sequence ID" value="CAL8102527.1"/>
    <property type="molecule type" value="Genomic_DNA"/>
</dbReference>
<protein>
    <submittedName>
        <fullName evidence="2">Uncharacterized protein</fullName>
    </submittedName>
</protein>
<dbReference type="Proteomes" id="UP001642540">
    <property type="component" value="Unassembled WGS sequence"/>
</dbReference>
<comment type="caution">
    <text evidence="2">The sequence shown here is derived from an EMBL/GenBank/DDBJ whole genome shotgun (WGS) entry which is preliminary data.</text>
</comment>
<accession>A0ABP1QK67</accession>
<keyword evidence="1" id="KW-0812">Transmembrane</keyword>
<proteinExistence type="predicted"/>
<keyword evidence="1" id="KW-1133">Transmembrane helix</keyword>
<reference evidence="2 3" key="1">
    <citation type="submission" date="2024-08" db="EMBL/GenBank/DDBJ databases">
        <authorList>
            <person name="Cucini C."/>
            <person name="Frati F."/>
        </authorList>
    </citation>
    <scope>NUCLEOTIDE SEQUENCE [LARGE SCALE GENOMIC DNA]</scope>
</reference>
<gene>
    <name evidence="2" type="ORF">ODALV1_LOCUS11170</name>
</gene>
<evidence type="ECO:0000313" key="2">
    <source>
        <dbReference type="EMBL" id="CAL8102527.1"/>
    </source>
</evidence>
<keyword evidence="1" id="KW-0472">Membrane</keyword>
<keyword evidence="3" id="KW-1185">Reference proteome</keyword>
<name>A0ABP1QK67_9HEXA</name>
<feature type="transmembrane region" description="Helical" evidence="1">
    <location>
        <begin position="76"/>
        <end position="99"/>
    </location>
</feature>
<evidence type="ECO:0000256" key="1">
    <source>
        <dbReference type="SAM" id="Phobius"/>
    </source>
</evidence>
<feature type="transmembrane region" description="Helical" evidence="1">
    <location>
        <begin position="106"/>
        <end position="132"/>
    </location>
</feature>
<sequence length="216" mass="23948">MNNRFITSAIINIMKKRNKDSGPPPQIRKSDRQKQVGFWNDGVSKSVPVYVIGDRSEDYSNTSNVHDEVKQLGKTILISNMVVIGFTTLVSFGLCIGAVKRSTRLCWVWIVMTIIGICFAIIITVSTTGMMAQDQDNASSSRNTVILCITIAIQLYFLWVVFAFIQQVKQVGQGETNNNVELGGQPGEGAQPMYVPYAYQPQYPSQQASIAQSNNQ</sequence>
<evidence type="ECO:0000313" key="3">
    <source>
        <dbReference type="Proteomes" id="UP001642540"/>
    </source>
</evidence>
<feature type="transmembrane region" description="Helical" evidence="1">
    <location>
        <begin position="144"/>
        <end position="165"/>
    </location>
</feature>
<organism evidence="2 3">
    <name type="scientific">Orchesella dallaii</name>
    <dbReference type="NCBI Taxonomy" id="48710"/>
    <lineage>
        <taxon>Eukaryota</taxon>
        <taxon>Metazoa</taxon>
        <taxon>Ecdysozoa</taxon>
        <taxon>Arthropoda</taxon>
        <taxon>Hexapoda</taxon>
        <taxon>Collembola</taxon>
        <taxon>Entomobryomorpha</taxon>
        <taxon>Entomobryoidea</taxon>
        <taxon>Orchesellidae</taxon>
        <taxon>Orchesellinae</taxon>
        <taxon>Orchesella</taxon>
    </lineage>
</organism>
<dbReference type="PANTHER" id="PTHR36694">
    <property type="entry name" value="PASIFLORA 1, ISOFORM A-RELATED"/>
    <property type="match status" value="1"/>
</dbReference>